<reference evidence="1 2" key="1">
    <citation type="journal article" date="2022" name="Front. Microbiol.">
        <title>Identification and characterization of a novel class of self-sufficient cytochrome P450 hydroxylase involved in cyclohexanecarboxylate degradation in Paraburkholderia terrae strain KU-64.</title>
        <authorList>
            <person name="Yamamoto T."/>
            <person name="Hasegawa Y."/>
            <person name="Iwaki H."/>
        </authorList>
    </citation>
    <scope>NUCLEOTIDE SEQUENCE [LARGE SCALE GENOMIC DNA]</scope>
    <source>
        <strain evidence="1 2">KU-64</strain>
    </source>
</reference>
<dbReference type="Proteomes" id="UP001319874">
    <property type="component" value="Chromosome 2"/>
</dbReference>
<dbReference type="RefSeq" id="WP_229514165.1">
    <property type="nucleotide sequence ID" value="NZ_AP024956.1"/>
</dbReference>
<accession>A0ABN6JPG7</accession>
<organism evidence="1 2">
    <name type="scientific">Paraburkholderia terrae</name>
    <dbReference type="NCBI Taxonomy" id="311230"/>
    <lineage>
        <taxon>Bacteria</taxon>
        <taxon>Pseudomonadati</taxon>
        <taxon>Pseudomonadota</taxon>
        <taxon>Betaproteobacteria</taxon>
        <taxon>Burkholderiales</taxon>
        <taxon>Burkholderiaceae</taxon>
        <taxon>Paraburkholderia</taxon>
    </lineage>
</organism>
<proteinExistence type="predicted"/>
<evidence type="ECO:0000313" key="2">
    <source>
        <dbReference type="Proteomes" id="UP001319874"/>
    </source>
</evidence>
<name>A0ABN6JPG7_9BURK</name>
<sequence>MTYSLLRAHVRRALLQQAYISKAGAELCVIFSRPVRKPLRGGVHEKTWREQSRVEQETKGPDDLSAFLATGQCVQPQVAGSQLHIGSGTVITPS</sequence>
<dbReference type="EMBL" id="AP024956">
    <property type="protein sequence ID" value="BCZ81888.1"/>
    <property type="molecule type" value="Genomic_DNA"/>
</dbReference>
<protein>
    <submittedName>
        <fullName evidence="1">Uncharacterized protein</fullName>
    </submittedName>
</protein>
<keyword evidence="2" id="KW-1185">Reference proteome</keyword>
<gene>
    <name evidence="1" type="ORF">PTKU64_55630</name>
</gene>
<evidence type="ECO:0000313" key="1">
    <source>
        <dbReference type="EMBL" id="BCZ81888.1"/>
    </source>
</evidence>